<protein>
    <submittedName>
        <fullName evidence="2">Uncharacterized protein</fullName>
    </submittedName>
</protein>
<dbReference type="EMBL" id="JACGWN010000004">
    <property type="protein sequence ID" value="KAL0453778.1"/>
    <property type="molecule type" value="Genomic_DNA"/>
</dbReference>
<accession>A0AAW2XID7</accession>
<proteinExistence type="predicted"/>
<reference evidence="2" key="2">
    <citation type="journal article" date="2024" name="Plant">
        <title>Genomic evolution and insights into agronomic trait innovations of Sesamum species.</title>
        <authorList>
            <person name="Miao H."/>
            <person name="Wang L."/>
            <person name="Qu L."/>
            <person name="Liu H."/>
            <person name="Sun Y."/>
            <person name="Le M."/>
            <person name="Wang Q."/>
            <person name="Wei S."/>
            <person name="Zheng Y."/>
            <person name="Lin W."/>
            <person name="Duan Y."/>
            <person name="Cao H."/>
            <person name="Xiong S."/>
            <person name="Wang X."/>
            <person name="Wei L."/>
            <person name="Li C."/>
            <person name="Ma Q."/>
            <person name="Ju M."/>
            <person name="Zhao R."/>
            <person name="Li G."/>
            <person name="Mu C."/>
            <person name="Tian Q."/>
            <person name="Mei H."/>
            <person name="Zhang T."/>
            <person name="Gao T."/>
            <person name="Zhang H."/>
        </authorList>
    </citation>
    <scope>NUCLEOTIDE SEQUENCE</scope>
    <source>
        <strain evidence="2">KEN1</strain>
    </source>
</reference>
<organism evidence="2">
    <name type="scientific">Sesamum latifolium</name>
    <dbReference type="NCBI Taxonomy" id="2727402"/>
    <lineage>
        <taxon>Eukaryota</taxon>
        <taxon>Viridiplantae</taxon>
        <taxon>Streptophyta</taxon>
        <taxon>Embryophyta</taxon>
        <taxon>Tracheophyta</taxon>
        <taxon>Spermatophyta</taxon>
        <taxon>Magnoliopsida</taxon>
        <taxon>eudicotyledons</taxon>
        <taxon>Gunneridae</taxon>
        <taxon>Pentapetalae</taxon>
        <taxon>asterids</taxon>
        <taxon>lamiids</taxon>
        <taxon>Lamiales</taxon>
        <taxon>Pedaliaceae</taxon>
        <taxon>Sesamum</taxon>
    </lineage>
</organism>
<feature type="region of interest" description="Disordered" evidence="1">
    <location>
        <begin position="39"/>
        <end position="58"/>
    </location>
</feature>
<dbReference type="AlphaFoldDB" id="A0AAW2XID7"/>
<evidence type="ECO:0000313" key="2">
    <source>
        <dbReference type="EMBL" id="KAL0453778.1"/>
    </source>
</evidence>
<gene>
    <name evidence="2" type="ORF">Slati_1355900</name>
</gene>
<sequence length="58" mass="5935">MITSAIHEQLGVLTPAQVTTPSEVIVPKQADPALTIPRPNAVEGPATQLPAQAGDVPP</sequence>
<comment type="caution">
    <text evidence="2">The sequence shown here is derived from an EMBL/GenBank/DDBJ whole genome shotgun (WGS) entry which is preliminary data.</text>
</comment>
<evidence type="ECO:0000256" key="1">
    <source>
        <dbReference type="SAM" id="MobiDB-lite"/>
    </source>
</evidence>
<reference evidence="2" key="1">
    <citation type="submission" date="2020-06" db="EMBL/GenBank/DDBJ databases">
        <authorList>
            <person name="Li T."/>
            <person name="Hu X."/>
            <person name="Zhang T."/>
            <person name="Song X."/>
            <person name="Zhang H."/>
            <person name="Dai N."/>
            <person name="Sheng W."/>
            <person name="Hou X."/>
            <person name="Wei L."/>
        </authorList>
    </citation>
    <scope>NUCLEOTIDE SEQUENCE</scope>
    <source>
        <strain evidence="2">KEN1</strain>
        <tissue evidence="2">Leaf</tissue>
    </source>
</reference>
<name>A0AAW2XID7_9LAMI</name>